<comment type="subcellular location">
    <subcellularLocation>
        <location evidence="2">Golgi apparatus membrane</location>
        <topology evidence="2">Single-pass type II membrane protein</topology>
    </subcellularLocation>
</comment>
<dbReference type="EMBL" id="BEGY01000004">
    <property type="protein sequence ID" value="GAX73717.1"/>
    <property type="molecule type" value="Genomic_DNA"/>
</dbReference>
<evidence type="ECO:0000256" key="1">
    <source>
        <dbReference type="ARBA" id="ARBA00007033"/>
    </source>
</evidence>
<dbReference type="SUPFAM" id="SSF53448">
    <property type="entry name" value="Nucleotide-diphospho-sugar transferases"/>
    <property type="match status" value="1"/>
</dbReference>
<gene>
    <name evidence="4" type="ORF">CEUSTIGMA_g1170.t1</name>
</gene>
<dbReference type="InterPro" id="IPR029044">
    <property type="entry name" value="Nucleotide-diphossugar_trans"/>
</dbReference>
<dbReference type="OrthoDB" id="523104at2759"/>
<accession>A0A250WS96</accession>
<sequence>MSRGFKCLSCSYLAANITPFICILCFALNSLVNCQLRTDLTSSNNAVSKSRAKGWPQSTIQAAKAQSDRHFESHGAKWPSSQFTSAVSEAAWSYTHTAVLSTSQQAHGSTHSVVLMAMTNDLAMQSTVPLFLQSLRSIRLPDSPNPHQSLVDILAMICFSHFTETSCREHGLSSRCVLDKDVQLGNHSLPSQSVGFRMIGFAKVKYILNTIALGHDVIFMDTDVVAFKDFLPYILGLGSDIAAMVEKCMVIDDKASYTGHNLPALYRPQPACCKCMVIDDKASYTGHNLPALNIGITYFRSSPGVTRCVHSWLYDMWREVVTRPLIWDQDVFRKVMQVCTKNFGVRLQAFSPRSLNSYCFKYCGCLYSEEDVLIKMGEDLRPIHHFSTNKSCPASVVQSWLLMHFPCGGETLHKARLMQQYYQMHSNIQH</sequence>
<protein>
    <recommendedName>
        <fullName evidence="2">Glycosyltransferase</fullName>
        <ecNumber evidence="2">2.4.2.-</ecNumber>
    </recommendedName>
</protein>
<feature type="transmembrane region" description="Helical" evidence="2">
    <location>
        <begin position="12"/>
        <end position="32"/>
    </location>
</feature>
<keyword evidence="2" id="KW-0472">Membrane</keyword>
<reference evidence="4 5" key="1">
    <citation type="submission" date="2017-08" db="EMBL/GenBank/DDBJ databases">
        <title>Acidophilic green algal genome provides insights into adaptation to an acidic environment.</title>
        <authorList>
            <person name="Hirooka S."/>
            <person name="Hirose Y."/>
            <person name="Kanesaki Y."/>
            <person name="Higuchi S."/>
            <person name="Fujiwara T."/>
            <person name="Onuma R."/>
            <person name="Era A."/>
            <person name="Ohbayashi R."/>
            <person name="Uzuka A."/>
            <person name="Nozaki H."/>
            <person name="Yoshikawa H."/>
            <person name="Miyagishima S.Y."/>
        </authorList>
    </citation>
    <scope>NUCLEOTIDE SEQUENCE [LARGE SCALE GENOMIC DNA]</scope>
    <source>
        <strain evidence="4 5">NIES-2499</strain>
    </source>
</reference>
<evidence type="ECO:0000313" key="5">
    <source>
        <dbReference type="Proteomes" id="UP000232323"/>
    </source>
</evidence>
<name>A0A250WS96_9CHLO</name>
<evidence type="ECO:0000256" key="2">
    <source>
        <dbReference type="RuleBase" id="RU363055"/>
    </source>
</evidence>
<dbReference type="InterPro" id="IPR052636">
    <property type="entry name" value="UDP-D-xylose:L-fucose_XylT"/>
</dbReference>
<keyword evidence="2" id="KW-0961">Cell wall biogenesis/degradation</keyword>
<dbReference type="Pfam" id="PF03407">
    <property type="entry name" value="Nucleotid_trans"/>
    <property type="match status" value="1"/>
</dbReference>
<feature type="domain" description="Nucleotide-diphospho-sugar transferase" evidence="3">
    <location>
        <begin position="160"/>
        <end position="355"/>
    </location>
</feature>
<dbReference type="EC" id="2.4.2.-" evidence="2"/>
<comment type="caution">
    <text evidence="4">The sequence shown here is derived from an EMBL/GenBank/DDBJ whole genome shotgun (WGS) entry which is preliminary data.</text>
</comment>
<proteinExistence type="inferred from homology"/>
<organism evidence="4 5">
    <name type="scientific">Chlamydomonas eustigma</name>
    <dbReference type="NCBI Taxonomy" id="1157962"/>
    <lineage>
        <taxon>Eukaryota</taxon>
        <taxon>Viridiplantae</taxon>
        <taxon>Chlorophyta</taxon>
        <taxon>core chlorophytes</taxon>
        <taxon>Chlorophyceae</taxon>
        <taxon>CS clade</taxon>
        <taxon>Chlamydomonadales</taxon>
        <taxon>Chlamydomonadaceae</taxon>
        <taxon>Chlamydomonas</taxon>
    </lineage>
</organism>
<dbReference type="GO" id="GO:0000139">
    <property type="term" value="C:Golgi membrane"/>
    <property type="evidence" value="ECO:0007669"/>
    <property type="project" value="UniProtKB-SubCell"/>
</dbReference>
<evidence type="ECO:0000313" key="4">
    <source>
        <dbReference type="EMBL" id="GAX73717.1"/>
    </source>
</evidence>
<keyword evidence="2" id="KW-0333">Golgi apparatus</keyword>
<dbReference type="InterPro" id="IPR005069">
    <property type="entry name" value="Nucl-diP-sugar_transferase"/>
</dbReference>
<dbReference type="PANTHER" id="PTHR47032">
    <property type="entry name" value="UDP-D-XYLOSE:L-FUCOSE ALPHA-1,3-D-XYLOSYLTRANSFERASE-RELATED"/>
    <property type="match status" value="1"/>
</dbReference>
<keyword evidence="2" id="KW-1133">Transmembrane helix</keyword>
<keyword evidence="2" id="KW-0735">Signal-anchor</keyword>
<comment type="similarity">
    <text evidence="1 2">Belongs to the glycosyltransferase 77 family.</text>
</comment>
<evidence type="ECO:0000259" key="3">
    <source>
        <dbReference type="Pfam" id="PF03407"/>
    </source>
</evidence>
<keyword evidence="2" id="KW-0328">Glycosyltransferase</keyword>
<dbReference type="AlphaFoldDB" id="A0A250WS96"/>
<dbReference type="PANTHER" id="PTHR47032:SF1">
    <property type="entry name" value="UDP-D-XYLOSE:L-FUCOSE ALPHA-1,3-D-XYLOSYLTRANSFERASE-RELATED"/>
    <property type="match status" value="1"/>
</dbReference>
<keyword evidence="2" id="KW-0808">Transferase</keyword>
<keyword evidence="2" id="KW-0812">Transmembrane</keyword>
<dbReference type="GO" id="GO:0016757">
    <property type="term" value="F:glycosyltransferase activity"/>
    <property type="evidence" value="ECO:0007669"/>
    <property type="project" value="UniProtKB-KW"/>
</dbReference>
<dbReference type="GO" id="GO:0071555">
    <property type="term" value="P:cell wall organization"/>
    <property type="evidence" value="ECO:0007669"/>
    <property type="project" value="UniProtKB-KW"/>
</dbReference>
<dbReference type="Proteomes" id="UP000232323">
    <property type="component" value="Unassembled WGS sequence"/>
</dbReference>
<keyword evidence="5" id="KW-1185">Reference proteome</keyword>